<evidence type="ECO:0000313" key="7">
    <source>
        <dbReference type="Proteomes" id="UP000184600"/>
    </source>
</evidence>
<dbReference type="Pfam" id="PF13682">
    <property type="entry name" value="CZB"/>
    <property type="match status" value="1"/>
</dbReference>
<dbReference type="PANTHER" id="PTHR32089:SF112">
    <property type="entry name" value="LYSOZYME-LIKE PROTEIN-RELATED"/>
    <property type="match status" value="1"/>
</dbReference>
<feature type="transmembrane region" description="Helical" evidence="4">
    <location>
        <begin position="43"/>
        <end position="60"/>
    </location>
</feature>
<dbReference type="Proteomes" id="UP000184600">
    <property type="component" value="Unassembled WGS sequence"/>
</dbReference>
<accession>A0A1M7YW62</accession>
<feature type="transmembrane region" description="Helical" evidence="4">
    <location>
        <begin position="17"/>
        <end position="37"/>
    </location>
</feature>
<evidence type="ECO:0000256" key="4">
    <source>
        <dbReference type="SAM" id="Phobius"/>
    </source>
</evidence>
<name>A0A1M7YW62_9VIBR</name>
<dbReference type="Gene3D" id="1.10.287.950">
    <property type="entry name" value="Methyl-accepting chemotaxis protein"/>
    <property type="match status" value="1"/>
</dbReference>
<dbReference type="RefSeq" id="WP_083601626.1">
    <property type="nucleotide sequence ID" value="NZ_AP024897.1"/>
</dbReference>
<dbReference type="Pfam" id="PF00015">
    <property type="entry name" value="MCPsignal"/>
    <property type="match status" value="1"/>
</dbReference>
<dbReference type="Gene3D" id="6.10.340.10">
    <property type="match status" value="1"/>
</dbReference>
<sequence length="490" mass="54438">MNMPHVSRNTLFIKQKYFIICAVFTVMAIMFTGISLFANGFSVVSLVFLVLVIVFIIYSYRDFSAPLDVLEEIRQALDEAKTGNIHVRITQTKGLGEVGYVAWALNDFLDIVETNFKELSNSFERAGQRQFHRRGLTTGLPGEFGQSLSGVNEALDAMKQAHIYSRENKLKGELHQLNTSNLLHNLTSNQQELVTLSGKMDDVLELARESRDGAEHSREVVGQIRNSFGDMNVRMSSMEKTAKSLGEESVRIADTIKVITDIAEQTNLLALNAAIEAARAGEVGRGFAVVADEVRSLADRTRGSTAEIGEIITNLTSQIEEVVSETLAVNQSTKDINVEVNSFHTNFDRVANAAQQTIELMHETKDLSFSSLVKLDHVIYMQNSYVGLEHNGAGPEADSVKVDHFHCRLGRWYYEGEGQSSFDNLAAYRRLESYHASVHENVHAAMVLVQKDWIADEAVFNELIGLAGQAEQASRGVVQCITDMMSEKYG</sequence>
<evidence type="ECO:0000256" key="3">
    <source>
        <dbReference type="PROSITE-ProRule" id="PRU00284"/>
    </source>
</evidence>
<dbReference type="SMART" id="SM00283">
    <property type="entry name" value="MA"/>
    <property type="match status" value="1"/>
</dbReference>
<dbReference type="PROSITE" id="PS50111">
    <property type="entry name" value="CHEMOTAXIS_TRANSDUC_2"/>
    <property type="match status" value="1"/>
</dbReference>
<reference evidence="7" key="1">
    <citation type="submission" date="2016-12" db="EMBL/GenBank/DDBJ databases">
        <authorList>
            <person name="Rodrigo-Torres L."/>
            <person name="Arahal R.D."/>
            <person name="Lucena T."/>
        </authorList>
    </citation>
    <scope>NUCLEOTIDE SEQUENCE [LARGE SCALE GENOMIC DNA]</scope>
</reference>
<dbReference type="Gene3D" id="1.20.120.30">
    <property type="entry name" value="Aspartate receptor, ligand-binding domain"/>
    <property type="match status" value="1"/>
</dbReference>
<evidence type="ECO:0000256" key="1">
    <source>
        <dbReference type="ARBA" id="ARBA00004370"/>
    </source>
</evidence>
<dbReference type="InterPro" id="IPR025991">
    <property type="entry name" value="Chemoreceptor_zinc-bind_dom"/>
</dbReference>
<protein>
    <submittedName>
        <fullName evidence="6">Methyl-accepting chemotaxis protein 4</fullName>
    </submittedName>
</protein>
<gene>
    <name evidence="6" type="primary">mcp4_4</name>
    <name evidence="6" type="ORF">VQ7734_02656</name>
</gene>
<dbReference type="InterPro" id="IPR004089">
    <property type="entry name" value="MCPsignal_dom"/>
</dbReference>
<keyword evidence="4" id="KW-0472">Membrane</keyword>
<organism evidence="6 7">
    <name type="scientific">Vibrio quintilis</name>
    <dbReference type="NCBI Taxonomy" id="1117707"/>
    <lineage>
        <taxon>Bacteria</taxon>
        <taxon>Pseudomonadati</taxon>
        <taxon>Pseudomonadota</taxon>
        <taxon>Gammaproteobacteria</taxon>
        <taxon>Vibrionales</taxon>
        <taxon>Vibrionaceae</taxon>
        <taxon>Vibrio</taxon>
    </lineage>
</organism>
<evidence type="ECO:0000313" key="6">
    <source>
        <dbReference type="EMBL" id="SHO56887.1"/>
    </source>
</evidence>
<comment type="subcellular location">
    <subcellularLocation>
        <location evidence="1">Membrane</location>
    </subcellularLocation>
</comment>
<dbReference type="SUPFAM" id="SSF58104">
    <property type="entry name" value="Methyl-accepting chemotaxis protein (MCP) signaling domain"/>
    <property type="match status" value="1"/>
</dbReference>
<keyword evidence="7" id="KW-1185">Reference proteome</keyword>
<dbReference type="GO" id="GO:0006935">
    <property type="term" value="P:chemotaxis"/>
    <property type="evidence" value="ECO:0007669"/>
    <property type="project" value="UniProtKB-ARBA"/>
</dbReference>
<dbReference type="PANTHER" id="PTHR32089">
    <property type="entry name" value="METHYL-ACCEPTING CHEMOTAXIS PROTEIN MCPB"/>
    <property type="match status" value="1"/>
</dbReference>
<dbReference type="STRING" id="1117707.VQ7734_02656"/>
<dbReference type="GO" id="GO:0016020">
    <property type="term" value="C:membrane"/>
    <property type="evidence" value="ECO:0007669"/>
    <property type="project" value="UniProtKB-SubCell"/>
</dbReference>
<feature type="domain" description="Methyl-accepting transducer" evidence="5">
    <location>
        <begin position="205"/>
        <end position="368"/>
    </location>
</feature>
<dbReference type="AlphaFoldDB" id="A0A1M7YW62"/>
<keyword evidence="2 3" id="KW-0807">Transducer</keyword>
<keyword evidence="4" id="KW-1133">Transmembrane helix</keyword>
<dbReference type="OrthoDB" id="9808588at2"/>
<dbReference type="GO" id="GO:0007165">
    <property type="term" value="P:signal transduction"/>
    <property type="evidence" value="ECO:0007669"/>
    <property type="project" value="UniProtKB-KW"/>
</dbReference>
<dbReference type="EMBL" id="FRFG01000029">
    <property type="protein sequence ID" value="SHO56887.1"/>
    <property type="molecule type" value="Genomic_DNA"/>
</dbReference>
<keyword evidence="4" id="KW-0812">Transmembrane</keyword>
<proteinExistence type="predicted"/>
<evidence type="ECO:0000259" key="5">
    <source>
        <dbReference type="PROSITE" id="PS50111"/>
    </source>
</evidence>
<evidence type="ECO:0000256" key="2">
    <source>
        <dbReference type="ARBA" id="ARBA00023224"/>
    </source>
</evidence>